<proteinExistence type="predicted"/>
<evidence type="ECO:0000313" key="5">
    <source>
        <dbReference type="EMBL" id="KAK0057333.1"/>
    </source>
</evidence>
<dbReference type="InterPro" id="IPR001680">
    <property type="entry name" value="WD40_rpt"/>
</dbReference>
<gene>
    <name evidence="5" type="ORF">Bpfe_013140</name>
</gene>
<reference evidence="5" key="1">
    <citation type="journal article" date="2023" name="PLoS Negl. Trop. Dis.">
        <title>A genome sequence for Biomphalaria pfeifferi, the major vector snail for the human-infecting parasite Schistosoma mansoni.</title>
        <authorList>
            <person name="Bu L."/>
            <person name="Lu L."/>
            <person name="Laidemitt M.R."/>
            <person name="Zhang S.M."/>
            <person name="Mutuku M."/>
            <person name="Mkoji G."/>
            <person name="Steinauer M."/>
            <person name="Loker E.S."/>
        </authorList>
    </citation>
    <scope>NUCLEOTIDE SEQUENCE</scope>
    <source>
        <strain evidence="5">KasaAsao</strain>
    </source>
</reference>
<dbReference type="AlphaFoldDB" id="A0AAD8FB38"/>
<evidence type="ECO:0000313" key="6">
    <source>
        <dbReference type="Proteomes" id="UP001233172"/>
    </source>
</evidence>
<keyword evidence="2" id="KW-0963">Cytoplasm</keyword>
<dbReference type="EMBL" id="JASAOG010000055">
    <property type="protein sequence ID" value="KAK0057333.1"/>
    <property type="molecule type" value="Genomic_DNA"/>
</dbReference>
<sequence length="506" mass="57188">MREFVDESIEPVEFKSTWKRERSLASNESQTKEISLQDAATQSFKTFNQEVQSDFKDDRYSLHTVNLDHQKLAAFLQKVEPMVMRYLGKNLKSRAFDDVSDLSEKTLDTVTCVHTLNSNDLNLQFQVTGLSWNSTGSTLAASYPLEIENIKLNKFKENYWCTHKAAICTWNLDRRSVKEDKPDTFIDSSCCLMSLEFHPANPAWLAGGNFNGEVILWDLSQEDDLVLATSGIGDESHREPVSKVYWITDQSPKMKNYNIVSVSGDGKILIWSIDLKKGKLRQLKSFLLMSKDLPRSMKVRGVRSDKEVGVTCISFSHEDPDLFVLGSESGCLFKCSLHSNESHKKSSDQAYSPVTFTFNPHHGPVHSVDCSKFHRHAFLSSGMDQSLRLYNMLQAPPVLIIEPGEGYIYSAKWSPTRPAIFAAVSEKGNLLIYDLHSGNMTPMHKLEASPNKVPVYSLQFNSQQKRILATGDGQGYIRVYRLPEKLTSLIVQDNEVLEEIMNTGSD</sequence>
<evidence type="ECO:0000256" key="3">
    <source>
        <dbReference type="ARBA" id="ARBA00022574"/>
    </source>
</evidence>
<dbReference type="GO" id="GO:0097014">
    <property type="term" value="C:ciliary plasm"/>
    <property type="evidence" value="ECO:0007669"/>
    <property type="project" value="TreeGrafter"/>
</dbReference>
<dbReference type="GO" id="GO:0042073">
    <property type="term" value="P:intraciliary transport"/>
    <property type="evidence" value="ECO:0007669"/>
    <property type="project" value="TreeGrafter"/>
</dbReference>
<name>A0AAD8FB38_BIOPF</name>
<dbReference type="Gene3D" id="2.130.10.10">
    <property type="entry name" value="YVTN repeat-like/Quinoprotein amine dehydrogenase"/>
    <property type="match status" value="2"/>
</dbReference>
<dbReference type="GO" id="GO:0045503">
    <property type="term" value="F:dynein light chain binding"/>
    <property type="evidence" value="ECO:0007669"/>
    <property type="project" value="TreeGrafter"/>
</dbReference>
<dbReference type="Proteomes" id="UP001233172">
    <property type="component" value="Unassembled WGS sequence"/>
</dbReference>
<dbReference type="GO" id="GO:0045504">
    <property type="term" value="F:dynein heavy chain binding"/>
    <property type="evidence" value="ECO:0007669"/>
    <property type="project" value="TreeGrafter"/>
</dbReference>
<dbReference type="PANTHER" id="PTHR12442">
    <property type="entry name" value="DYNEIN INTERMEDIATE CHAIN"/>
    <property type="match status" value="1"/>
</dbReference>
<dbReference type="InterPro" id="IPR015943">
    <property type="entry name" value="WD40/YVTN_repeat-like_dom_sf"/>
</dbReference>
<reference evidence="5" key="2">
    <citation type="submission" date="2023-04" db="EMBL/GenBank/DDBJ databases">
        <authorList>
            <person name="Bu L."/>
            <person name="Lu L."/>
            <person name="Laidemitt M.R."/>
            <person name="Zhang S.M."/>
            <person name="Mutuku M."/>
            <person name="Mkoji G."/>
            <person name="Steinauer M."/>
            <person name="Loker E.S."/>
        </authorList>
    </citation>
    <scope>NUCLEOTIDE SEQUENCE</scope>
    <source>
        <strain evidence="5">KasaAsao</strain>
        <tissue evidence="5">Whole Snail</tissue>
    </source>
</reference>
<comment type="subcellular location">
    <subcellularLocation>
        <location evidence="1">Cytoplasm</location>
    </subcellularLocation>
</comment>
<evidence type="ECO:0000256" key="1">
    <source>
        <dbReference type="ARBA" id="ARBA00004496"/>
    </source>
</evidence>
<accession>A0AAD8FB38</accession>
<comment type="caution">
    <text evidence="5">The sequence shown here is derived from an EMBL/GenBank/DDBJ whole genome shotgun (WGS) entry which is preliminary data.</text>
</comment>
<dbReference type="Pfam" id="PF00400">
    <property type="entry name" value="WD40"/>
    <property type="match status" value="1"/>
</dbReference>
<evidence type="ECO:0000256" key="2">
    <source>
        <dbReference type="ARBA" id="ARBA00022490"/>
    </source>
</evidence>
<organism evidence="5 6">
    <name type="scientific">Biomphalaria pfeifferi</name>
    <name type="common">Bloodfluke planorb</name>
    <name type="synonym">Freshwater snail</name>
    <dbReference type="NCBI Taxonomy" id="112525"/>
    <lineage>
        <taxon>Eukaryota</taxon>
        <taxon>Metazoa</taxon>
        <taxon>Spiralia</taxon>
        <taxon>Lophotrochozoa</taxon>
        <taxon>Mollusca</taxon>
        <taxon>Gastropoda</taxon>
        <taxon>Heterobranchia</taxon>
        <taxon>Euthyneura</taxon>
        <taxon>Panpulmonata</taxon>
        <taxon>Hygrophila</taxon>
        <taxon>Lymnaeoidea</taxon>
        <taxon>Planorbidae</taxon>
        <taxon>Biomphalaria</taxon>
    </lineage>
</organism>
<protein>
    <submittedName>
        <fullName evidence="5">WD repeat-containing protein 34</fullName>
    </submittedName>
</protein>
<dbReference type="InterPro" id="IPR036322">
    <property type="entry name" value="WD40_repeat_dom_sf"/>
</dbReference>
<dbReference type="InterPro" id="IPR050687">
    <property type="entry name" value="Dynein_IC"/>
</dbReference>
<dbReference type="SMART" id="SM00320">
    <property type="entry name" value="WD40"/>
    <property type="match status" value="7"/>
</dbReference>
<evidence type="ECO:0000256" key="4">
    <source>
        <dbReference type="ARBA" id="ARBA00022737"/>
    </source>
</evidence>
<keyword evidence="4" id="KW-0677">Repeat</keyword>
<dbReference type="SUPFAM" id="SSF50978">
    <property type="entry name" value="WD40 repeat-like"/>
    <property type="match status" value="1"/>
</dbReference>
<keyword evidence="6" id="KW-1185">Reference proteome</keyword>
<dbReference type="GO" id="GO:0005868">
    <property type="term" value="C:cytoplasmic dynein complex"/>
    <property type="evidence" value="ECO:0007669"/>
    <property type="project" value="TreeGrafter"/>
</dbReference>
<keyword evidence="3" id="KW-0853">WD repeat</keyword>
<dbReference type="PANTHER" id="PTHR12442:SF26">
    <property type="entry name" value="CYTOPLASMIC DYNEIN 2 INTERMEDIATE CHAIN 2"/>
    <property type="match status" value="1"/>
</dbReference>